<dbReference type="InterPro" id="IPR016163">
    <property type="entry name" value="Ald_DH_C"/>
</dbReference>
<evidence type="ECO:0000313" key="7">
    <source>
        <dbReference type="EMBL" id="SUU34355.1"/>
    </source>
</evidence>
<dbReference type="GO" id="GO:0036243">
    <property type="term" value="F:succinate-semialdehyde dehydrogenase (NADP+) activity"/>
    <property type="evidence" value="ECO:0007669"/>
    <property type="project" value="UniProtKB-EC"/>
</dbReference>
<evidence type="ECO:0000256" key="2">
    <source>
        <dbReference type="ARBA" id="ARBA00023002"/>
    </source>
</evidence>
<accession>A0A263HFW7</accession>
<dbReference type="Proteomes" id="UP000254507">
    <property type="component" value="Unassembled WGS sequence"/>
</dbReference>
<dbReference type="Gene3D" id="3.40.605.10">
    <property type="entry name" value="Aldehyde Dehydrogenase, Chain A, domain 1"/>
    <property type="match status" value="1"/>
</dbReference>
<gene>
    <name evidence="7" type="primary">aldA</name>
    <name evidence="6" type="synonym">gabD</name>
    <name evidence="6" type="ORF">CFY87_02090</name>
    <name evidence="7" type="ORF">NCTC10851_00292</name>
</gene>
<dbReference type="InterPro" id="IPR016161">
    <property type="entry name" value="Ald_DH/histidinol_DH"/>
</dbReference>
<dbReference type="Gene3D" id="3.40.309.10">
    <property type="entry name" value="Aldehyde Dehydrogenase, Chain A, domain 2"/>
    <property type="match status" value="1"/>
</dbReference>
<feature type="domain" description="Aldehyde dehydrogenase" evidence="5">
    <location>
        <begin position="19"/>
        <end position="476"/>
    </location>
</feature>
<dbReference type="PROSITE" id="PS00687">
    <property type="entry name" value="ALDEHYDE_DEHYDR_GLU"/>
    <property type="match status" value="1"/>
</dbReference>
<dbReference type="EMBL" id="UFSB01000001">
    <property type="protein sequence ID" value="SUU34355.1"/>
    <property type="molecule type" value="Genomic_DNA"/>
</dbReference>
<dbReference type="InterPro" id="IPR016162">
    <property type="entry name" value="Ald_DH_N"/>
</dbReference>
<name>A0A263HFW7_9PAST</name>
<dbReference type="InterPro" id="IPR029510">
    <property type="entry name" value="Ald_DH_CS_GLU"/>
</dbReference>
<dbReference type="InterPro" id="IPR050740">
    <property type="entry name" value="Aldehyde_DH_Superfamily"/>
</dbReference>
<dbReference type="CDD" id="cd07103">
    <property type="entry name" value="ALDH_F5_SSADH_GabD"/>
    <property type="match status" value="1"/>
</dbReference>
<dbReference type="RefSeq" id="WP_094945642.1">
    <property type="nucleotide sequence ID" value="NZ_JBMHIA010000005.1"/>
</dbReference>
<dbReference type="PANTHER" id="PTHR43353">
    <property type="entry name" value="SUCCINATE-SEMIALDEHYDE DEHYDROGENASE, MITOCHONDRIAL"/>
    <property type="match status" value="1"/>
</dbReference>
<proteinExistence type="inferred from homology"/>
<evidence type="ECO:0000313" key="6">
    <source>
        <dbReference type="EMBL" id="OZN26011.1"/>
    </source>
</evidence>
<evidence type="ECO:0000259" key="5">
    <source>
        <dbReference type="Pfam" id="PF00171"/>
    </source>
</evidence>
<reference evidence="6 8" key="1">
    <citation type="submission" date="2017-07" db="EMBL/GenBank/DDBJ databases">
        <title>Virulence factors identified in Actinobacillus seminis.</title>
        <authorList>
            <person name="Negrete-Abascal E."/>
            <person name="Vaca-Pacheco S."/>
            <person name="Montes-Garcia F."/>
            <person name="Leyto-Gil A.M."/>
            <person name="Fragoso-Garcia E."/>
            <person name="Carvente-Garcia R."/>
            <person name="Perez-Agueros S."/>
            <person name="Castelan-Sanchez H.G."/>
            <person name="Garcia-Molina A."/>
            <person name="Villamar T.E."/>
            <person name="Vazquez-Cruz C."/>
        </authorList>
    </citation>
    <scope>NUCLEOTIDE SEQUENCE [LARGE SCALE GENOMIC DNA]</scope>
    <source>
        <strain evidence="6 8">ATCC 15768</strain>
    </source>
</reference>
<dbReference type="FunFam" id="3.40.605.10:FF:000026">
    <property type="entry name" value="Aldehyde dehydrogenase, putative"/>
    <property type="match status" value="1"/>
</dbReference>
<dbReference type="AlphaFoldDB" id="A0A263HFW7"/>
<dbReference type="PROSITE" id="PS00070">
    <property type="entry name" value="ALDEHYDE_DEHYDR_CYS"/>
    <property type="match status" value="1"/>
</dbReference>
<dbReference type="GO" id="GO:0004777">
    <property type="term" value="F:succinate-semialdehyde dehydrogenase (NAD+) activity"/>
    <property type="evidence" value="ECO:0007669"/>
    <property type="project" value="TreeGrafter"/>
</dbReference>
<reference evidence="7 9" key="2">
    <citation type="submission" date="2018-06" db="EMBL/GenBank/DDBJ databases">
        <authorList>
            <consortium name="Pathogen Informatics"/>
            <person name="Doyle S."/>
        </authorList>
    </citation>
    <scope>NUCLEOTIDE SEQUENCE [LARGE SCALE GENOMIC DNA]</scope>
    <source>
        <strain evidence="7 9">NCTC10851</strain>
    </source>
</reference>
<dbReference type="NCBIfam" id="TIGR01780">
    <property type="entry name" value="SSADH"/>
    <property type="match status" value="1"/>
</dbReference>
<evidence type="ECO:0000313" key="8">
    <source>
        <dbReference type="Proteomes" id="UP000215738"/>
    </source>
</evidence>
<feature type="active site" evidence="3">
    <location>
        <position position="254"/>
    </location>
</feature>
<dbReference type="InterPro" id="IPR010102">
    <property type="entry name" value="Succ_semiAld_DH"/>
</dbReference>
<sequence length="482" mass="52035">MVDFTLLRTQAYINGAFISAKNNRTFTVFNPANRQVIAQVASCGVEETQAAIQAAKVAQQDWKALTAKARSKILQKWFALIMQHQEELAYLLSLEQGKPLAEARGEIAYGASFIEWFAEEAKRAYGEIIPQDRDGRRLLAVRQPIGVVAAITPWNFPNAMITRKAAPALAVGCSVVIKPAPETPLSALALAELGHQAGIPQGVFNVLPTDQAQEVGAVLTSHPDVRALTFTGSTKVGRLLMAQCAGSVKKVSLELGGNAPSLVFDDADLEKAVDGVVASKFRNSGQTCICTNRIYVQRGIYRAFADRLAQKVRSFSVGDFTLPESNIGPLITENAVLKIEQHIADAVSRGAVVTQGGKRHALGGTFFEPTVLENVTQDMLVCHEETFAPLAPLIPFDHEAEAIAMANDSEFGLAAYLYTENHQRIWRVSEALEAGIVGINEGLVSSEVAPFGGVKQSGLGREGGRQGLDEFLEMKYLCINVA</sequence>
<dbReference type="SUPFAM" id="SSF53720">
    <property type="entry name" value="ALDH-like"/>
    <property type="match status" value="1"/>
</dbReference>
<dbReference type="Pfam" id="PF00171">
    <property type="entry name" value="Aldedh"/>
    <property type="match status" value="1"/>
</dbReference>
<comment type="similarity">
    <text evidence="1 4">Belongs to the aldehyde dehydrogenase family.</text>
</comment>
<dbReference type="EMBL" id="NLFK01000001">
    <property type="protein sequence ID" value="OZN26011.1"/>
    <property type="molecule type" value="Genomic_DNA"/>
</dbReference>
<dbReference type="InterPro" id="IPR015590">
    <property type="entry name" value="Aldehyde_DH_dom"/>
</dbReference>
<dbReference type="PANTHER" id="PTHR43353:SF5">
    <property type="entry name" value="SUCCINATE-SEMIALDEHYDE DEHYDROGENASE, MITOCHONDRIAL"/>
    <property type="match status" value="1"/>
</dbReference>
<organism evidence="7 9">
    <name type="scientific">Actinobacillus seminis</name>
    <dbReference type="NCBI Taxonomy" id="722"/>
    <lineage>
        <taxon>Bacteria</taxon>
        <taxon>Pseudomonadati</taxon>
        <taxon>Pseudomonadota</taxon>
        <taxon>Gammaproteobacteria</taxon>
        <taxon>Pasteurellales</taxon>
        <taxon>Pasteurellaceae</taxon>
        <taxon>Actinobacillus</taxon>
    </lineage>
</organism>
<keyword evidence="8" id="KW-1185">Reference proteome</keyword>
<dbReference type="InParanoid" id="A0A263HFW7"/>
<dbReference type="FunCoup" id="A0A263HFW7">
    <property type="interactions" value="352"/>
</dbReference>
<dbReference type="EC" id="1.2.1.79" evidence="7"/>
<evidence type="ECO:0000256" key="3">
    <source>
        <dbReference type="PROSITE-ProRule" id="PRU10007"/>
    </source>
</evidence>
<evidence type="ECO:0000256" key="1">
    <source>
        <dbReference type="ARBA" id="ARBA00009986"/>
    </source>
</evidence>
<dbReference type="FunFam" id="3.40.309.10:FF:000004">
    <property type="entry name" value="Succinate-semialdehyde dehydrogenase I"/>
    <property type="match status" value="1"/>
</dbReference>
<dbReference type="EC" id="1.2.1.16" evidence="6"/>
<evidence type="ECO:0000313" key="9">
    <source>
        <dbReference type="Proteomes" id="UP000254507"/>
    </source>
</evidence>
<dbReference type="InterPro" id="IPR016160">
    <property type="entry name" value="Ald_DH_CS_CYS"/>
</dbReference>
<dbReference type="GO" id="GO:0009450">
    <property type="term" value="P:gamma-aminobutyric acid catabolic process"/>
    <property type="evidence" value="ECO:0007669"/>
    <property type="project" value="InterPro"/>
</dbReference>
<protein>
    <submittedName>
        <fullName evidence="7">Putative aldehyde dehydrogenase</fullName>
        <ecNumber evidence="7">1.2.1.79</ecNumber>
    </submittedName>
    <submittedName>
        <fullName evidence="6">Succinate-semialdehyde dehydrogenase (NADP(+))</fullName>
        <ecNumber evidence="6">1.2.1.16</ecNumber>
    </submittedName>
</protein>
<evidence type="ECO:0000256" key="4">
    <source>
        <dbReference type="RuleBase" id="RU003345"/>
    </source>
</evidence>
<dbReference type="OrthoDB" id="5687308at2"/>
<keyword evidence="2 4" id="KW-0560">Oxidoreductase</keyword>
<dbReference type="FunFam" id="3.40.605.10:FF:000005">
    <property type="entry name" value="Succinate-semialdehyde dehydrogenase I"/>
    <property type="match status" value="1"/>
</dbReference>
<dbReference type="Proteomes" id="UP000215738">
    <property type="component" value="Unassembled WGS sequence"/>
</dbReference>
<dbReference type="GO" id="GO:0005829">
    <property type="term" value="C:cytosol"/>
    <property type="evidence" value="ECO:0007669"/>
    <property type="project" value="TreeGrafter"/>
</dbReference>